<dbReference type="InterPro" id="IPR013221">
    <property type="entry name" value="Mur_ligase_cen"/>
</dbReference>
<dbReference type="HAMAP" id="MF_00208">
    <property type="entry name" value="MurE"/>
    <property type="match status" value="1"/>
</dbReference>
<evidence type="ECO:0000313" key="5">
    <source>
        <dbReference type="EMBL" id="OIR06680.1"/>
    </source>
</evidence>
<feature type="domain" description="Mur ligase C-terminal" evidence="3">
    <location>
        <begin position="329"/>
        <end position="455"/>
    </location>
</feature>
<dbReference type="AlphaFoldDB" id="A0A1J5SRM5"/>
<evidence type="ECO:0000259" key="2">
    <source>
        <dbReference type="Pfam" id="PF01225"/>
    </source>
</evidence>
<dbReference type="NCBIfam" id="NF001126">
    <property type="entry name" value="PRK00139.1-4"/>
    <property type="match status" value="1"/>
</dbReference>
<evidence type="ECO:0000256" key="1">
    <source>
        <dbReference type="ARBA" id="ARBA00005898"/>
    </source>
</evidence>
<dbReference type="InterPro" id="IPR035911">
    <property type="entry name" value="MurE/MurF_N"/>
</dbReference>
<sequence>MTLLSDLASLQLGRQFSAITADSRKVTDGALFLAYPGAVSDGRDYIAQAIQAGAMAVVWEKADFAWHADWNVANVAVSDLKQQAGQLAAEFYQYPSSQMSMIGVTGTNGKTSVSQWLAQCLSVLGKKAAVLGTIGNGIVSDGGLAVAANTTPDAILLQGMLADFVRNNVDAVVMEVSSHGLDQNRVNGVEFDVAVLTNLSRDHLDYHETMEAYAAAKQKLFVDDGLKMRVLNADDVFGQALVSIMQAQGKAFITYGLQGGDVRGENLQLLANGLSMHVTSPQGNAQLTAPVLGRFNAYNVLAVLATLLALGIGLQDALAAIANLKPVQGRMQQFGGGALPLVVIDYAHTPDALEKVLSTLREQLQGTQRLLCVFGCGGDRDAGKRPLMGAVASQLSDALIVTSDNPRSENPDSIIGQIVHGLNVAYQIEVDREHAIQLAVSMAKSGDIVLVAGKGHEDYQEISGVKTPFSDAQVAQAALAHYQQVEAAR</sequence>
<dbReference type="NCBIfam" id="NF001124">
    <property type="entry name" value="PRK00139.1-2"/>
    <property type="match status" value="1"/>
</dbReference>
<dbReference type="Pfam" id="PF01225">
    <property type="entry name" value="Mur_ligase"/>
    <property type="match status" value="1"/>
</dbReference>
<dbReference type="NCBIfam" id="TIGR01085">
    <property type="entry name" value="murE"/>
    <property type="match status" value="1"/>
</dbReference>
<organism evidence="5">
    <name type="scientific">mine drainage metagenome</name>
    <dbReference type="NCBI Taxonomy" id="410659"/>
    <lineage>
        <taxon>unclassified sequences</taxon>
        <taxon>metagenomes</taxon>
        <taxon>ecological metagenomes</taxon>
    </lineage>
</organism>
<evidence type="ECO:0000259" key="4">
    <source>
        <dbReference type="Pfam" id="PF08245"/>
    </source>
</evidence>
<dbReference type="GO" id="GO:0005524">
    <property type="term" value="F:ATP binding"/>
    <property type="evidence" value="ECO:0007669"/>
    <property type="project" value="InterPro"/>
</dbReference>
<dbReference type="EC" id="6.3.2.13" evidence="5"/>
<dbReference type="PANTHER" id="PTHR23135">
    <property type="entry name" value="MUR LIGASE FAMILY MEMBER"/>
    <property type="match status" value="1"/>
</dbReference>
<feature type="domain" description="Mur ligase central" evidence="4">
    <location>
        <begin position="104"/>
        <end position="306"/>
    </location>
</feature>
<keyword evidence="5" id="KW-0436">Ligase</keyword>
<dbReference type="InterPro" id="IPR005761">
    <property type="entry name" value="UDP-N-AcMur-Glu-dNH2Pim_ligase"/>
</dbReference>
<protein>
    <submittedName>
        <fullName evidence="5">UDP-N-acetylmuramoyl-L-alanyl-D-glutamate--2, 6-diaminopimelate ligase</fullName>
        <ecNumber evidence="5">6.3.2.13</ecNumber>
    </submittedName>
</protein>
<comment type="caution">
    <text evidence="5">The sequence shown here is derived from an EMBL/GenBank/DDBJ whole genome shotgun (WGS) entry which is preliminary data.</text>
</comment>
<dbReference type="SUPFAM" id="SSF53244">
    <property type="entry name" value="MurD-like peptide ligases, peptide-binding domain"/>
    <property type="match status" value="1"/>
</dbReference>
<evidence type="ECO:0000259" key="3">
    <source>
        <dbReference type="Pfam" id="PF02875"/>
    </source>
</evidence>
<dbReference type="Gene3D" id="3.40.1190.10">
    <property type="entry name" value="Mur-like, catalytic domain"/>
    <property type="match status" value="1"/>
</dbReference>
<proteinExistence type="inferred from homology"/>
<dbReference type="Pfam" id="PF08245">
    <property type="entry name" value="Mur_ligase_M"/>
    <property type="match status" value="1"/>
</dbReference>
<dbReference type="GO" id="GO:0005737">
    <property type="term" value="C:cytoplasm"/>
    <property type="evidence" value="ECO:0007669"/>
    <property type="project" value="InterPro"/>
</dbReference>
<dbReference type="EMBL" id="MLJW01000042">
    <property type="protein sequence ID" value="OIR06680.1"/>
    <property type="molecule type" value="Genomic_DNA"/>
</dbReference>
<dbReference type="InterPro" id="IPR004101">
    <property type="entry name" value="Mur_ligase_C"/>
</dbReference>
<comment type="similarity">
    <text evidence="1">Belongs to the MurCDEF family. MurE subfamily.</text>
</comment>
<dbReference type="GO" id="GO:0051301">
    <property type="term" value="P:cell division"/>
    <property type="evidence" value="ECO:0007669"/>
    <property type="project" value="InterPro"/>
</dbReference>
<gene>
    <name evidence="5" type="primary">murE_6</name>
    <name evidence="5" type="ORF">GALL_112870</name>
</gene>
<feature type="domain" description="Mur ligase N-terminal catalytic" evidence="2">
    <location>
        <begin position="17"/>
        <end position="92"/>
    </location>
</feature>
<reference evidence="5" key="1">
    <citation type="submission" date="2016-10" db="EMBL/GenBank/DDBJ databases">
        <title>Sequence of Gallionella enrichment culture.</title>
        <authorList>
            <person name="Poehlein A."/>
            <person name="Muehling M."/>
            <person name="Daniel R."/>
        </authorList>
    </citation>
    <scope>NUCLEOTIDE SEQUENCE</scope>
</reference>
<dbReference type="InterPro" id="IPR000713">
    <property type="entry name" value="Mur_ligase_N"/>
</dbReference>
<dbReference type="Pfam" id="PF02875">
    <property type="entry name" value="Mur_ligase_C"/>
    <property type="match status" value="1"/>
</dbReference>
<dbReference type="SUPFAM" id="SSF63418">
    <property type="entry name" value="MurE/MurF N-terminal domain"/>
    <property type="match status" value="1"/>
</dbReference>
<name>A0A1J5SRM5_9ZZZZ</name>
<dbReference type="InterPro" id="IPR036615">
    <property type="entry name" value="Mur_ligase_C_dom_sf"/>
</dbReference>
<dbReference type="PANTHER" id="PTHR23135:SF4">
    <property type="entry name" value="UDP-N-ACETYLMURAMOYL-L-ALANYL-D-GLUTAMATE--2,6-DIAMINOPIMELATE LIGASE MURE HOMOLOG, CHLOROPLASTIC"/>
    <property type="match status" value="1"/>
</dbReference>
<accession>A0A1J5SRM5</accession>
<dbReference type="GO" id="GO:0008360">
    <property type="term" value="P:regulation of cell shape"/>
    <property type="evidence" value="ECO:0007669"/>
    <property type="project" value="InterPro"/>
</dbReference>
<dbReference type="InterPro" id="IPR036565">
    <property type="entry name" value="Mur-like_cat_sf"/>
</dbReference>
<dbReference type="Gene3D" id="3.40.1390.10">
    <property type="entry name" value="MurE/MurF, N-terminal domain"/>
    <property type="match status" value="1"/>
</dbReference>
<dbReference type="Gene3D" id="3.90.190.20">
    <property type="entry name" value="Mur ligase, C-terminal domain"/>
    <property type="match status" value="1"/>
</dbReference>
<dbReference type="SUPFAM" id="SSF53623">
    <property type="entry name" value="MurD-like peptide ligases, catalytic domain"/>
    <property type="match status" value="1"/>
</dbReference>
<dbReference type="GO" id="GO:0008765">
    <property type="term" value="F:UDP-N-acetylmuramoylalanyl-D-glutamate-2,6-diaminopimelate ligase activity"/>
    <property type="evidence" value="ECO:0007669"/>
    <property type="project" value="UniProtKB-EC"/>
</dbReference>